<dbReference type="SUPFAM" id="SSF46785">
    <property type="entry name" value="Winged helix' DNA-binding domain"/>
    <property type="match status" value="1"/>
</dbReference>
<sequence>MLSKLLEMQRLSYNQRRLLELLRRHQPIARANVTELTDLTQQSVHRLIEGLISDGLVTTVRGKPHGRGKPSPLLSLTGSAVHSLGISVDADATILTLTDFNCQVIARRSLTAVDEVSRRSLAQIRSACDQMLDGAGVMRESLCGLGFALPRGFPGTTDKAWSAVDLIPQLEAQFGLPIILQNDATATAIAESLVGVGQKYRSFALIAFNDEISGGLIIDGKPYFGHFGNAGELTRIFSASEQDRRPALSNLLVDLQAAGIEVRGTGDLYERFDPAWPGVAPWIDKVMPQVYRLIDALGAVLDPQAIVLGGALPTKLAHLLLERFETRTPLSSEAVGYRAQLEVCGLGRDGAAIGAALLPLKFNYFQ</sequence>
<protein>
    <submittedName>
        <fullName evidence="2">ROK family transcriptional regulator</fullName>
    </submittedName>
</protein>
<dbReference type="PANTHER" id="PTHR18964">
    <property type="entry name" value="ROK (REPRESSOR, ORF, KINASE) FAMILY"/>
    <property type="match status" value="1"/>
</dbReference>
<proteinExistence type="predicted"/>
<dbReference type="InterPro" id="IPR036388">
    <property type="entry name" value="WH-like_DNA-bd_sf"/>
</dbReference>
<evidence type="ECO:0000313" key="3">
    <source>
        <dbReference type="Proteomes" id="UP001597322"/>
    </source>
</evidence>
<gene>
    <name evidence="2" type="ORF">ACFSE1_05395</name>
</gene>
<dbReference type="Gene3D" id="3.30.420.40">
    <property type="match status" value="2"/>
</dbReference>
<dbReference type="RefSeq" id="WP_377397496.1">
    <property type="nucleotide sequence ID" value="NZ_JBHUEQ010000006.1"/>
</dbReference>
<evidence type="ECO:0000259" key="1">
    <source>
        <dbReference type="Pfam" id="PF12802"/>
    </source>
</evidence>
<reference evidence="3" key="1">
    <citation type="journal article" date="2019" name="Int. J. Syst. Evol. Microbiol.">
        <title>The Global Catalogue of Microorganisms (GCM) 10K type strain sequencing project: providing services to taxonomists for standard genome sequencing and annotation.</title>
        <authorList>
            <consortium name="The Broad Institute Genomics Platform"/>
            <consortium name="The Broad Institute Genome Sequencing Center for Infectious Disease"/>
            <person name="Wu L."/>
            <person name="Ma J."/>
        </authorList>
    </citation>
    <scope>NUCLEOTIDE SEQUENCE [LARGE SCALE GENOMIC DNA]</scope>
    <source>
        <strain evidence="3">CG52</strain>
    </source>
</reference>
<dbReference type="PANTHER" id="PTHR18964:SF169">
    <property type="entry name" value="N-ACETYLMANNOSAMINE KINASE"/>
    <property type="match status" value="1"/>
</dbReference>
<dbReference type="CDD" id="cd23763">
    <property type="entry name" value="ASKHA_ATPase_ROK"/>
    <property type="match status" value="1"/>
</dbReference>
<dbReference type="Pfam" id="PF00480">
    <property type="entry name" value="ROK"/>
    <property type="match status" value="1"/>
</dbReference>
<keyword evidence="3" id="KW-1185">Reference proteome</keyword>
<dbReference type="Gene3D" id="1.10.10.10">
    <property type="entry name" value="Winged helix-like DNA-binding domain superfamily/Winged helix DNA-binding domain"/>
    <property type="match status" value="1"/>
</dbReference>
<accession>A0ABW4M0C4</accession>
<dbReference type="SUPFAM" id="SSF53067">
    <property type="entry name" value="Actin-like ATPase domain"/>
    <property type="match status" value="1"/>
</dbReference>
<dbReference type="Proteomes" id="UP001597322">
    <property type="component" value="Unassembled WGS sequence"/>
</dbReference>
<dbReference type="EMBL" id="JBHUEQ010000006">
    <property type="protein sequence ID" value="MFD1744892.1"/>
    <property type="molecule type" value="Genomic_DNA"/>
</dbReference>
<comment type="caution">
    <text evidence="2">The sequence shown here is derived from an EMBL/GenBank/DDBJ whole genome shotgun (WGS) entry which is preliminary data.</text>
</comment>
<evidence type="ECO:0000313" key="2">
    <source>
        <dbReference type="EMBL" id="MFD1744892.1"/>
    </source>
</evidence>
<dbReference type="Pfam" id="PF12802">
    <property type="entry name" value="MarR_2"/>
    <property type="match status" value="1"/>
</dbReference>
<feature type="domain" description="HTH marR-type" evidence="1">
    <location>
        <begin position="11"/>
        <end position="67"/>
    </location>
</feature>
<name>A0ABW4M0C4_9HYPH</name>
<dbReference type="InterPro" id="IPR000835">
    <property type="entry name" value="HTH_MarR-typ"/>
</dbReference>
<organism evidence="2 3">
    <name type="scientific">Rhizobium helianthi</name>
    <dbReference type="NCBI Taxonomy" id="1132695"/>
    <lineage>
        <taxon>Bacteria</taxon>
        <taxon>Pseudomonadati</taxon>
        <taxon>Pseudomonadota</taxon>
        <taxon>Alphaproteobacteria</taxon>
        <taxon>Hyphomicrobiales</taxon>
        <taxon>Rhizobiaceae</taxon>
        <taxon>Rhizobium/Agrobacterium group</taxon>
        <taxon>Rhizobium</taxon>
    </lineage>
</organism>
<dbReference type="InterPro" id="IPR043129">
    <property type="entry name" value="ATPase_NBD"/>
</dbReference>
<dbReference type="InterPro" id="IPR036390">
    <property type="entry name" value="WH_DNA-bd_sf"/>
</dbReference>
<dbReference type="InterPro" id="IPR000600">
    <property type="entry name" value="ROK"/>
</dbReference>